<proteinExistence type="predicted"/>
<organism evidence="2">
    <name type="scientific">Salmonella enterica subsp. enterica serovar Heidelberg</name>
    <dbReference type="NCBI Taxonomy" id="611"/>
    <lineage>
        <taxon>Bacteria</taxon>
        <taxon>Pseudomonadati</taxon>
        <taxon>Pseudomonadota</taxon>
        <taxon>Gammaproteobacteria</taxon>
        <taxon>Enterobacterales</taxon>
        <taxon>Enterobacteriaceae</taxon>
        <taxon>Salmonella</taxon>
    </lineage>
</organism>
<accession>A0A733CHL7</accession>
<dbReference type="CDD" id="cd16892">
    <property type="entry name" value="LT_VirB1-like"/>
    <property type="match status" value="1"/>
</dbReference>
<dbReference type="SUPFAM" id="SSF53955">
    <property type="entry name" value="Lysozyme-like"/>
    <property type="match status" value="1"/>
</dbReference>
<reference evidence="2" key="1">
    <citation type="journal article" date="2018" name="Genome Biol.">
        <title>SKESA: strategic k-mer extension for scrupulous assemblies.</title>
        <authorList>
            <person name="Souvorov A."/>
            <person name="Agarwala R."/>
            <person name="Lipman D.J."/>
        </authorList>
    </citation>
    <scope>NUCLEOTIDE SEQUENCE</scope>
    <source>
        <strain evidence="2">ID147255</strain>
    </source>
</reference>
<dbReference type="EMBL" id="DAASHT010000018">
    <property type="protein sequence ID" value="HAE5578726.1"/>
    <property type="molecule type" value="Genomic_DNA"/>
</dbReference>
<sequence length="202" mass="22705">MLKETLVTLALQCAPTVHHDTMLDMAKVESGLNPFAIAVVTTPIKSYLPKTRQEAIERINALEKADQDYSIGLMQINRRNFNRFSVTGQDLLDPCTNMRVAEKIMVDCYNRGGSLKNALSCYYSGNFETGQKKEKAFSNTSYVERIAGKELSPTPKVIVPSTRELKQQKIKPKQIDSYAVIYPDYVVRGSVLPETIKGNEHE</sequence>
<dbReference type="Gene3D" id="1.10.530.10">
    <property type="match status" value="1"/>
</dbReference>
<reference evidence="2" key="2">
    <citation type="submission" date="2018-07" db="EMBL/GenBank/DDBJ databases">
        <authorList>
            <consortium name="NCBI Pathogen Detection Project"/>
        </authorList>
    </citation>
    <scope>NUCLEOTIDE SEQUENCE</scope>
    <source>
        <strain evidence="2">ID147255</strain>
    </source>
</reference>
<gene>
    <name evidence="2" type="ORF">G4J74_004645</name>
</gene>
<dbReference type="AlphaFoldDB" id="A0A733CHL7"/>
<feature type="domain" description="Transglycosylase SLT" evidence="1">
    <location>
        <begin position="13"/>
        <end position="138"/>
    </location>
</feature>
<evidence type="ECO:0000313" key="2">
    <source>
        <dbReference type="EMBL" id="HAE5578726.1"/>
    </source>
</evidence>
<name>A0A733CHL7_SALET</name>
<dbReference type="InterPro" id="IPR023346">
    <property type="entry name" value="Lysozyme-like_dom_sf"/>
</dbReference>
<dbReference type="InterPro" id="IPR008258">
    <property type="entry name" value="Transglycosylase_SLT_dom_1"/>
</dbReference>
<protein>
    <submittedName>
        <fullName evidence="2">Lytic transglycosylase domain-containing protein</fullName>
    </submittedName>
</protein>
<dbReference type="Pfam" id="PF01464">
    <property type="entry name" value="SLT"/>
    <property type="match status" value="1"/>
</dbReference>
<evidence type="ECO:0000259" key="1">
    <source>
        <dbReference type="Pfam" id="PF01464"/>
    </source>
</evidence>
<comment type="caution">
    <text evidence="2">The sequence shown here is derived from an EMBL/GenBank/DDBJ whole genome shotgun (WGS) entry which is preliminary data.</text>
</comment>